<sequence length="332" mass="35817">MLTCPNCGKLIPADSKFCTYCGYQLTEADRLQNATPAETQPAASETAAQATGDETTTGAAAEETQAGASADQAQAESSQADAGQTAAPEQPVQGPSQPQYQQAPAQPNPTAEKAKAFTKGYWAFLVSSLKHPYTLKDQFHKYFGFTTLIVESLFMALAVLVVEHSYLGATTSAFDQIAGTNSTSSLSFAVFFQGWIMFLAILFVIASVAYLTSYAVLGDRRLGYLDSLTQFAHFSNLAVFGAVLSFLVALIARTSTNMVGFAMTLLVISLALGFMAFTVTIFKSENNTKLDRVYAYLIGTVILSVALWILFAIFKQLFMSQLSSMTSNLLHF</sequence>
<keyword evidence="2" id="KW-0472">Membrane</keyword>
<dbReference type="InterPro" id="IPR046481">
    <property type="entry name" value="DUF6574"/>
</dbReference>
<feature type="domain" description="Zinc-ribbon" evidence="3">
    <location>
        <begin position="4"/>
        <end position="25"/>
    </location>
</feature>
<dbReference type="RefSeq" id="WP_203625996.1">
    <property type="nucleotide sequence ID" value="NZ_BOLQ01000001.1"/>
</dbReference>
<reference evidence="5" key="1">
    <citation type="journal article" date="2019" name="Int. J. Syst. Evol. Microbiol.">
        <title>The Global Catalogue of Microorganisms (GCM) 10K type strain sequencing project: providing services to taxonomists for standard genome sequencing and annotation.</title>
        <authorList>
            <consortium name="The Broad Institute Genomics Platform"/>
            <consortium name="The Broad Institute Genome Sequencing Center for Infectious Disease"/>
            <person name="Wu L."/>
            <person name="Ma J."/>
        </authorList>
    </citation>
    <scope>NUCLEOTIDE SEQUENCE [LARGE SCALE GENOMIC DNA]</scope>
    <source>
        <strain evidence="5">CCM 8980</strain>
    </source>
</reference>
<feature type="transmembrane region" description="Helical" evidence="2">
    <location>
        <begin position="190"/>
        <end position="211"/>
    </location>
</feature>
<feature type="transmembrane region" description="Helical" evidence="2">
    <location>
        <begin position="294"/>
        <end position="314"/>
    </location>
</feature>
<evidence type="ECO:0000256" key="2">
    <source>
        <dbReference type="SAM" id="Phobius"/>
    </source>
</evidence>
<feature type="transmembrane region" description="Helical" evidence="2">
    <location>
        <begin position="142"/>
        <end position="162"/>
    </location>
</feature>
<evidence type="ECO:0000259" key="3">
    <source>
        <dbReference type="Pfam" id="PF13240"/>
    </source>
</evidence>
<evidence type="ECO:0000256" key="1">
    <source>
        <dbReference type="SAM" id="MobiDB-lite"/>
    </source>
</evidence>
<comment type="caution">
    <text evidence="4">The sequence shown here is derived from an EMBL/GenBank/DDBJ whole genome shotgun (WGS) entry which is preliminary data.</text>
</comment>
<dbReference type="InterPro" id="IPR026870">
    <property type="entry name" value="Zinc_ribbon_dom"/>
</dbReference>
<proteinExistence type="predicted"/>
<keyword evidence="2" id="KW-0812">Transmembrane</keyword>
<keyword evidence="5" id="KW-1185">Reference proteome</keyword>
<accession>A0ABW4CFQ3</accession>
<organism evidence="4 5">
    <name type="scientific">Lacticaseibacillus mingshuiensis</name>
    <dbReference type="NCBI Taxonomy" id="2799574"/>
    <lineage>
        <taxon>Bacteria</taxon>
        <taxon>Bacillati</taxon>
        <taxon>Bacillota</taxon>
        <taxon>Bacilli</taxon>
        <taxon>Lactobacillales</taxon>
        <taxon>Lactobacillaceae</taxon>
        <taxon>Lacticaseibacillus</taxon>
    </lineage>
</organism>
<evidence type="ECO:0000313" key="4">
    <source>
        <dbReference type="EMBL" id="MFD1428899.1"/>
    </source>
</evidence>
<feature type="compositionally biased region" description="Polar residues" evidence="1">
    <location>
        <begin position="34"/>
        <end position="43"/>
    </location>
</feature>
<protein>
    <submittedName>
        <fullName evidence="4">DUF6574 domain-containing protein</fullName>
    </submittedName>
</protein>
<evidence type="ECO:0000313" key="5">
    <source>
        <dbReference type="Proteomes" id="UP001597196"/>
    </source>
</evidence>
<dbReference type="Proteomes" id="UP001597196">
    <property type="component" value="Unassembled WGS sequence"/>
</dbReference>
<dbReference type="Pfam" id="PF13240">
    <property type="entry name" value="Zn_Ribbon_1"/>
    <property type="match status" value="1"/>
</dbReference>
<dbReference type="Pfam" id="PF20214">
    <property type="entry name" value="DUF6574"/>
    <property type="match status" value="1"/>
</dbReference>
<dbReference type="EMBL" id="JBHTOC010000001">
    <property type="protein sequence ID" value="MFD1428899.1"/>
    <property type="molecule type" value="Genomic_DNA"/>
</dbReference>
<gene>
    <name evidence="4" type="ORF">ACFQ4P_01380</name>
</gene>
<feature type="transmembrane region" description="Helical" evidence="2">
    <location>
        <begin position="258"/>
        <end position="282"/>
    </location>
</feature>
<name>A0ABW4CFQ3_9LACO</name>
<keyword evidence="2" id="KW-1133">Transmembrane helix</keyword>
<feature type="compositionally biased region" description="Low complexity" evidence="1">
    <location>
        <begin position="45"/>
        <end position="109"/>
    </location>
</feature>
<feature type="transmembrane region" description="Helical" evidence="2">
    <location>
        <begin position="231"/>
        <end position="252"/>
    </location>
</feature>
<feature type="region of interest" description="Disordered" evidence="1">
    <location>
        <begin position="34"/>
        <end position="109"/>
    </location>
</feature>